<gene>
    <name evidence="1" type="ORF">GQ55_1G202300</name>
</gene>
<dbReference type="AlphaFoldDB" id="A0A2T7F6D3"/>
<evidence type="ECO:0000313" key="2">
    <source>
        <dbReference type="Proteomes" id="UP000244336"/>
    </source>
</evidence>
<keyword evidence="2" id="KW-1185">Reference proteome</keyword>
<dbReference type="Proteomes" id="UP000244336">
    <property type="component" value="Chromosome 1"/>
</dbReference>
<dbReference type="OrthoDB" id="693432at2759"/>
<reference evidence="1 2" key="1">
    <citation type="submission" date="2018-04" db="EMBL/GenBank/DDBJ databases">
        <title>WGS assembly of Panicum hallii var. hallii HAL2.</title>
        <authorList>
            <person name="Lovell J."/>
            <person name="Jenkins J."/>
            <person name="Lowry D."/>
            <person name="Mamidi S."/>
            <person name="Sreedasyam A."/>
            <person name="Weng X."/>
            <person name="Barry K."/>
            <person name="Bonette J."/>
            <person name="Campitelli B."/>
            <person name="Daum C."/>
            <person name="Gordon S."/>
            <person name="Gould B."/>
            <person name="Lipzen A."/>
            <person name="MacQueen A."/>
            <person name="Palacio-Mejia J."/>
            <person name="Plott C."/>
            <person name="Shakirov E."/>
            <person name="Shu S."/>
            <person name="Yoshinaga Y."/>
            <person name="Zane M."/>
            <person name="Rokhsar D."/>
            <person name="Grimwood J."/>
            <person name="Schmutz J."/>
            <person name="Juenger T."/>
        </authorList>
    </citation>
    <scope>NUCLEOTIDE SEQUENCE [LARGE SCALE GENOMIC DNA]</scope>
    <source>
        <strain evidence="2">cv. HAL2</strain>
    </source>
</reference>
<sequence length="77" mass="8708">MHALSQGSDHRARVFNRSFINGFLFRIAHIEKNLVTQNSGVVVKRDATTGDVDWYGVVRKNLCTRFSYTKGSHPVSL</sequence>
<name>A0A2T7F6D3_9POAL</name>
<protein>
    <submittedName>
        <fullName evidence="1">Uncharacterized protein</fullName>
    </submittedName>
</protein>
<organism evidence="1 2">
    <name type="scientific">Panicum hallii var. hallii</name>
    <dbReference type="NCBI Taxonomy" id="1504633"/>
    <lineage>
        <taxon>Eukaryota</taxon>
        <taxon>Viridiplantae</taxon>
        <taxon>Streptophyta</taxon>
        <taxon>Embryophyta</taxon>
        <taxon>Tracheophyta</taxon>
        <taxon>Spermatophyta</taxon>
        <taxon>Magnoliopsida</taxon>
        <taxon>Liliopsida</taxon>
        <taxon>Poales</taxon>
        <taxon>Poaceae</taxon>
        <taxon>PACMAD clade</taxon>
        <taxon>Panicoideae</taxon>
        <taxon>Panicodae</taxon>
        <taxon>Paniceae</taxon>
        <taxon>Panicinae</taxon>
        <taxon>Panicum</taxon>
        <taxon>Panicum sect. Panicum</taxon>
    </lineage>
</organism>
<evidence type="ECO:0000313" key="1">
    <source>
        <dbReference type="EMBL" id="PUZ75637.1"/>
    </source>
</evidence>
<accession>A0A2T7F6D3</accession>
<dbReference type="EMBL" id="CM009749">
    <property type="protein sequence ID" value="PUZ75637.1"/>
    <property type="molecule type" value="Genomic_DNA"/>
</dbReference>
<proteinExistence type="predicted"/>
<dbReference type="Gramene" id="PUZ75637">
    <property type="protein sequence ID" value="PUZ75637"/>
    <property type="gene ID" value="GQ55_1G202300"/>
</dbReference>